<protein>
    <recommendedName>
        <fullName evidence="3">Phage gp6-like head-tail connector protein</fullName>
    </recommendedName>
</protein>
<dbReference type="Pfam" id="PF05135">
    <property type="entry name" value="Phage_connect_1"/>
    <property type="match status" value="1"/>
</dbReference>
<evidence type="ECO:0008006" key="3">
    <source>
        <dbReference type="Google" id="ProtNLM"/>
    </source>
</evidence>
<dbReference type="AlphaFoldDB" id="A0A1M6EZW7"/>
<dbReference type="CDD" id="cd08054">
    <property type="entry name" value="gp6"/>
    <property type="match status" value="1"/>
</dbReference>
<evidence type="ECO:0000313" key="2">
    <source>
        <dbReference type="Proteomes" id="UP000184292"/>
    </source>
</evidence>
<gene>
    <name evidence="1" type="ORF">SAMN05444417_2271</name>
</gene>
<dbReference type="NCBIfam" id="TIGR02215">
    <property type="entry name" value="phage_chp_gp8"/>
    <property type="match status" value="1"/>
</dbReference>
<evidence type="ECO:0000313" key="1">
    <source>
        <dbReference type="EMBL" id="SHI90941.1"/>
    </source>
</evidence>
<proteinExistence type="predicted"/>
<dbReference type="InterPro" id="IPR011738">
    <property type="entry name" value="Phage_CHP"/>
</dbReference>
<dbReference type="NCBIfam" id="TIGR01560">
    <property type="entry name" value="put_DNA_pack"/>
    <property type="match status" value="1"/>
</dbReference>
<sequence>MRSPYRPVRTVPPVTTPVSLDEAKAHLRIDGDDEDLLISSLIEAATGHLDGADGVLGRCLVTQTWTVRFDYWASVLRLPFPDVRSVEISFGGAEPAPASAYDLIEDSSSALIYLDADFARPAPVEGRGGITVTLVAGYGDAADVPAPIKAAILLTVGALFENREQTIVGASVAEHPLARALMAPFRRIAF</sequence>
<dbReference type="OrthoDB" id="8452228at2"/>
<dbReference type="EMBL" id="FQYO01000003">
    <property type="protein sequence ID" value="SHI90941.1"/>
    <property type="molecule type" value="Genomic_DNA"/>
</dbReference>
<name>A0A1M6EZW7_9RHOB</name>
<dbReference type="Gene3D" id="1.10.3230.30">
    <property type="entry name" value="Phage gp6-like head-tail connector protein"/>
    <property type="match status" value="1"/>
</dbReference>
<organism evidence="1 2">
    <name type="scientific">Wenxinia saemankumensis</name>
    <dbReference type="NCBI Taxonomy" id="1447782"/>
    <lineage>
        <taxon>Bacteria</taxon>
        <taxon>Pseudomonadati</taxon>
        <taxon>Pseudomonadota</taxon>
        <taxon>Alphaproteobacteria</taxon>
        <taxon>Rhodobacterales</taxon>
        <taxon>Roseobacteraceae</taxon>
        <taxon>Wenxinia</taxon>
    </lineage>
</organism>
<dbReference type="InterPro" id="IPR006450">
    <property type="entry name" value="Phage_HK97_gp6-like"/>
</dbReference>
<keyword evidence="2" id="KW-1185">Reference proteome</keyword>
<accession>A0A1M6EZW7</accession>
<dbReference type="Proteomes" id="UP000184292">
    <property type="component" value="Unassembled WGS sequence"/>
</dbReference>
<dbReference type="InterPro" id="IPR021146">
    <property type="entry name" value="Phage_gp6-like_head-tail"/>
</dbReference>
<reference evidence="1 2" key="1">
    <citation type="submission" date="2016-11" db="EMBL/GenBank/DDBJ databases">
        <authorList>
            <person name="Jaros S."/>
            <person name="Januszkiewicz K."/>
            <person name="Wedrychowicz H."/>
        </authorList>
    </citation>
    <scope>NUCLEOTIDE SEQUENCE [LARGE SCALE GENOMIC DNA]</scope>
    <source>
        <strain evidence="1 2">DSM 100565</strain>
    </source>
</reference>
<dbReference type="STRING" id="1447782.SAMN05444417_2271"/>